<evidence type="ECO:0000313" key="12">
    <source>
        <dbReference type="Proteomes" id="UP001240157"/>
    </source>
</evidence>
<dbReference type="GO" id="GO:0045892">
    <property type="term" value="P:negative regulation of DNA-templated transcription"/>
    <property type="evidence" value="ECO:0007669"/>
    <property type="project" value="TreeGrafter"/>
</dbReference>
<dbReference type="Pfam" id="PF00392">
    <property type="entry name" value="GntR"/>
    <property type="match status" value="1"/>
</dbReference>
<dbReference type="Pfam" id="PF07702">
    <property type="entry name" value="UTRA"/>
    <property type="match status" value="1"/>
</dbReference>
<dbReference type="Proteomes" id="UP000242008">
    <property type="component" value="Unassembled WGS sequence"/>
</dbReference>
<dbReference type="RefSeq" id="WP_037576407.1">
    <property type="nucleotide sequence ID" value="NZ_CP133244.1"/>
</dbReference>
<sequence length="237" mass="27411">MDKKNTALYFRVYESIRKGIESGTYAEGDKLPSERKLCKDFEVSRITVREALDLLEKDHFIKREHGKGSFVLGNQYTQFLNNLYSFKDEIEKNGDKASTKMLNIQSIEATPFLQEKMGLKKGDRVYELERLRLSNDKPLIYEVSYLPVALCEGLDQYDFNQVSLYETLNQHYNIQITNAYENLVASKLSKKHAALLNGKENDSSMYIERLSYIGNAVIEYTQSITGSNKYKYTVKLM</sequence>
<dbReference type="InterPro" id="IPR011663">
    <property type="entry name" value="UTRA"/>
</dbReference>
<dbReference type="InterPro" id="IPR036390">
    <property type="entry name" value="WH_DNA-bd_sf"/>
</dbReference>
<dbReference type="EMBL" id="PZAO01000034">
    <property type="protein sequence ID" value="PTG68138.1"/>
    <property type="molecule type" value="Genomic_DNA"/>
</dbReference>
<dbReference type="SUPFAM" id="SSF46785">
    <property type="entry name" value="Winged helix' DNA-binding domain"/>
    <property type="match status" value="1"/>
</dbReference>
<evidence type="ECO:0000313" key="6">
    <source>
        <dbReference type="EMBL" id="PTG11968.1"/>
    </source>
</evidence>
<dbReference type="InterPro" id="IPR028978">
    <property type="entry name" value="Chorismate_lyase_/UTRA_dom_sf"/>
</dbReference>
<dbReference type="GO" id="GO:0003700">
    <property type="term" value="F:DNA-binding transcription factor activity"/>
    <property type="evidence" value="ECO:0007669"/>
    <property type="project" value="InterPro"/>
</dbReference>
<dbReference type="PRINTS" id="PR00035">
    <property type="entry name" value="HTHGNTR"/>
</dbReference>
<dbReference type="Proteomes" id="UP000242144">
    <property type="component" value="Unassembled WGS sequence"/>
</dbReference>
<keyword evidence="2" id="KW-0238">DNA-binding</keyword>
<feature type="domain" description="HTH gntR-type" evidence="4">
    <location>
        <begin position="6"/>
        <end position="74"/>
    </location>
</feature>
<dbReference type="Proteomes" id="UP001240157">
    <property type="component" value="Unassembled WGS sequence"/>
</dbReference>
<dbReference type="SUPFAM" id="SSF64288">
    <property type="entry name" value="Chorismate lyase-like"/>
    <property type="match status" value="1"/>
</dbReference>
<dbReference type="PANTHER" id="PTHR44846:SF1">
    <property type="entry name" value="MANNOSYL-D-GLYCERATE TRANSPORT_METABOLISM SYSTEM REPRESSOR MNGR-RELATED"/>
    <property type="match status" value="1"/>
</dbReference>
<evidence type="ECO:0000259" key="4">
    <source>
        <dbReference type="PROSITE" id="PS50949"/>
    </source>
</evidence>
<dbReference type="PROSITE" id="PS50949">
    <property type="entry name" value="HTH_GNTR"/>
    <property type="match status" value="1"/>
</dbReference>
<dbReference type="AlphaFoldDB" id="A0AAE5SZS0"/>
<organism evidence="6 11">
    <name type="scientific">Staphylococcus chromogenes</name>
    <name type="common">Staphylococcus hyicus subsp. chromogenes</name>
    <dbReference type="NCBI Taxonomy" id="46126"/>
    <lineage>
        <taxon>Bacteria</taxon>
        <taxon>Bacillati</taxon>
        <taxon>Bacillota</taxon>
        <taxon>Bacilli</taxon>
        <taxon>Bacillales</taxon>
        <taxon>Staphylococcaceae</taxon>
        <taxon>Staphylococcus</taxon>
    </lineage>
</organism>
<evidence type="ECO:0000313" key="10">
    <source>
        <dbReference type="Proteomes" id="UP000242144"/>
    </source>
</evidence>
<dbReference type="EMBL" id="JAVGJF010000037">
    <property type="protein sequence ID" value="MDQ7175710.1"/>
    <property type="molecule type" value="Genomic_DNA"/>
</dbReference>
<keyword evidence="3" id="KW-0804">Transcription</keyword>
<evidence type="ECO:0000313" key="5">
    <source>
        <dbReference type="EMBL" id="MDQ7175710.1"/>
    </source>
</evidence>
<dbReference type="InterPro" id="IPR000524">
    <property type="entry name" value="Tscrpt_reg_HTH_GntR"/>
</dbReference>
<comment type="caution">
    <text evidence="6">The sequence shown here is derived from an EMBL/GenBank/DDBJ whole genome shotgun (WGS) entry which is preliminary data.</text>
</comment>
<evidence type="ECO:0000256" key="1">
    <source>
        <dbReference type="ARBA" id="ARBA00023015"/>
    </source>
</evidence>
<dbReference type="InterPro" id="IPR050679">
    <property type="entry name" value="Bact_HTH_transcr_reg"/>
</dbReference>
<dbReference type="Gene3D" id="3.40.1410.10">
    <property type="entry name" value="Chorismate lyase-like"/>
    <property type="match status" value="1"/>
</dbReference>
<dbReference type="CDD" id="cd07377">
    <property type="entry name" value="WHTH_GntR"/>
    <property type="match status" value="1"/>
</dbReference>
<dbReference type="EMBL" id="PZBZ01000061">
    <property type="protein sequence ID" value="PTG11968.1"/>
    <property type="molecule type" value="Genomic_DNA"/>
</dbReference>
<evidence type="ECO:0000256" key="2">
    <source>
        <dbReference type="ARBA" id="ARBA00023125"/>
    </source>
</evidence>
<name>A0AAE5SZS0_STACR</name>
<evidence type="ECO:0000313" key="8">
    <source>
        <dbReference type="EMBL" id="PTG68138.1"/>
    </source>
</evidence>
<dbReference type="Gene3D" id="1.10.10.10">
    <property type="entry name" value="Winged helix-like DNA-binding domain superfamily/Winged helix DNA-binding domain"/>
    <property type="match status" value="1"/>
</dbReference>
<dbReference type="SMART" id="SM00866">
    <property type="entry name" value="UTRA"/>
    <property type="match status" value="1"/>
</dbReference>
<dbReference type="InterPro" id="IPR036388">
    <property type="entry name" value="WH-like_DNA-bd_sf"/>
</dbReference>
<reference evidence="5 12" key="3">
    <citation type="submission" date="2023-08" db="EMBL/GenBank/DDBJ databases">
        <title>Whole genome sequencing of Staphylococcus chromogenes NNSch 2386.</title>
        <authorList>
            <person name="Kropotov V.S."/>
            <person name="Boriskina E.V."/>
            <person name="Gordinskaya N.A."/>
            <person name="Shkurkina I.S."/>
            <person name="Kryazhev D.V."/>
            <person name="Alekseeva A.E."/>
            <person name="Makhova M.A."/>
        </authorList>
    </citation>
    <scope>NUCLEOTIDE SEQUENCE [LARGE SCALE GENOMIC DNA]</scope>
    <source>
        <strain evidence="5 12">NNSch 2386</strain>
    </source>
</reference>
<gene>
    <name evidence="7" type="ORF">BU638_09895</name>
    <name evidence="6" type="ORF">BU653_09845</name>
    <name evidence="8" type="ORF">BU676_10705</name>
    <name evidence="5" type="ORF">RCF65_06870</name>
</gene>
<dbReference type="GO" id="GO:0003677">
    <property type="term" value="F:DNA binding"/>
    <property type="evidence" value="ECO:0007669"/>
    <property type="project" value="UniProtKB-KW"/>
</dbReference>
<evidence type="ECO:0000313" key="7">
    <source>
        <dbReference type="EMBL" id="PTG25995.1"/>
    </source>
</evidence>
<reference evidence="6" key="2">
    <citation type="submission" date="2018-03" db="EMBL/GenBank/DDBJ databases">
        <authorList>
            <person name="Naushad S."/>
        </authorList>
    </citation>
    <scope>NUCLEOTIDE SEQUENCE</scope>
    <source>
        <strain evidence="7">SNUC 105</strain>
        <strain evidence="8">SNUC 1363</strain>
        <strain evidence="6">SNUC 505</strain>
    </source>
</reference>
<protein>
    <submittedName>
        <fullName evidence="6">GntR family transcriptional regulator</fullName>
    </submittedName>
</protein>
<dbReference type="PANTHER" id="PTHR44846">
    <property type="entry name" value="MANNOSYL-D-GLYCERATE TRANSPORT/METABOLISM SYSTEM REPRESSOR MNGR-RELATED"/>
    <property type="match status" value="1"/>
</dbReference>
<dbReference type="Proteomes" id="UP000242704">
    <property type="component" value="Unassembled WGS sequence"/>
</dbReference>
<proteinExistence type="predicted"/>
<keyword evidence="1" id="KW-0805">Transcription regulation</keyword>
<dbReference type="EMBL" id="PZCM01000015">
    <property type="protein sequence ID" value="PTG25995.1"/>
    <property type="molecule type" value="Genomic_DNA"/>
</dbReference>
<evidence type="ECO:0000313" key="9">
    <source>
        <dbReference type="Proteomes" id="UP000242008"/>
    </source>
</evidence>
<evidence type="ECO:0000313" key="11">
    <source>
        <dbReference type="Proteomes" id="UP000242704"/>
    </source>
</evidence>
<evidence type="ECO:0000256" key="3">
    <source>
        <dbReference type="ARBA" id="ARBA00023163"/>
    </source>
</evidence>
<reference evidence="9 10" key="1">
    <citation type="journal article" date="2016" name="Front. Microbiol.">
        <title>Comprehensive Phylogenetic Analysis of Bovine Non-aureus Staphylococci Species Based on Whole-Genome Sequencing.</title>
        <authorList>
            <person name="Naushad S."/>
            <person name="Barkema H.W."/>
            <person name="Luby C."/>
            <person name="Condas L.A."/>
            <person name="Nobrega D.B."/>
            <person name="Carson D.A."/>
            <person name="De Buck J."/>
        </authorList>
    </citation>
    <scope>NUCLEOTIDE SEQUENCE [LARGE SCALE GENOMIC DNA]</scope>
    <source>
        <strain evidence="7 10">SNUC 105</strain>
        <strain evidence="8 9">SNUC 1363</strain>
        <strain evidence="6 11">SNUC 505</strain>
    </source>
</reference>
<dbReference type="SMART" id="SM00345">
    <property type="entry name" value="HTH_GNTR"/>
    <property type="match status" value="1"/>
</dbReference>
<keyword evidence="9" id="KW-1185">Reference proteome</keyword>
<accession>A0AAE5SZS0</accession>